<dbReference type="Proteomes" id="UP000199559">
    <property type="component" value="Unassembled WGS sequence"/>
</dbReference>
<evidence type="ECO:0008006" key="4">
    <source>
        <dbReference type="Google" id="ProtNLM"/>
    </source>
</evidence>
<reference evidence="3" key="1">
    <citation type="submission" date="2016-10" db="EMBL/GenBank/DDBJ databases">
        <authorList>
            <person name="Varghese N."/>
            <person name="Submissions S."/>
        </authorList>
    </citation>
    <scope>NUCLEOTIDE SEQUENCE [LARGE SCALE GENOMIC DNA]</scope>
    <source>
        <strain evidence="3">DSM 28881</strain>
    </source>
</reference>
<evidence type="ECO:0000313" key="3">
    <source>
        <dbReference type="Proteomes" id="UP000199559"/>
    </source>
</evidence>
<accession>A0A1I3R148</accession>
<evidence type="ECO:0000256" key="1">
    <source>
        <dbReference type="SAM" id="MobiDB-lite"/>
    </source>
</evidence>
<gene>
    <name evidence="2" type="ORF">SAMN05443431_10741</name>
</gene>
<protein>
    <recommendedName>
        <fullName evidence="4">Secreted protein</fullName>
    </recommendedName>
</protein>
<organism evidence="2 3">
    <name type="scientific">Olleya namhaensis</name>
    <dbReference type="NCBI Taxonomy" id="1144750"/>
    <lineage>
        <taxon>Bacteria</taxon>
        <taxon>Pseudomonadati</taxon>
        <taxon>Bacteroidota</taxon>
        <taxon>Flavobacteriia</taxon>
        <taxon>Flavobacteriales</taxon>
        <taxon>Flavobacteriaceae</taxon>
    </lineage>
</organism>
<dbReference type="AlphaFoldDB" id="A0A1I3R148"/>
<dbReference type="EMBL" id="FORM01000007">
    <property type="protein sequence ID" value="SFJ39439.1"/>
    <property type="molecule type" value="Genomic_DNA"/>
</dbReference>
<dbReference type="RefSeq" id="WP_090840746.1">
    <property type="nucleotide sequence ID" value="NZ_FORM01000007.1"/>
</dbReference>
<proteinExistence type="predicted"/>
<evidence type="ECO:0000313" key="2">
    <source>
        <dbReference type="EMBL" id="SFJ39439.1"/>
    </source>
</evidence>
<keyword evidence="3" id="KW-1185">Reference proteome</keyword>
<name>A0A1I3R148_9FLAO</name>
<feature type="compositionally biased region" description="Basic and acidic residues" evidence="1">
    <location>
        <begin position="251"/>
        <end position="274"/>
    </location>
</feature>
<dbReference type="STRING" id="1144750.SAMN05443431_10741"/>
<sequence length="274" mass="31017">MKFYISFFILFTFSVTTYGQIDGEGVGLVIPAVESEDPKDDPELIIEPAPETEEAQPKDNSNTEVNVPKKVVAAEKPKKAFSIYEEDNNFRNPAELYTKQLDRQIESVRESEQLLPEDTNQILGEFKTTAKKLNIQYRDFGAADGDLIRVIINGDVVVLQEVLTHGFKGFNIDFNEGVFKIEFQALNQGLYGPNTAELRIFDENNIIIMSNQWNLRTGRKAILVLAKTEESKLKLLEQGFKDDEITNPIEEPVKTDTKTKEDTTKASSDTKKEE</sequence>
<feature type="region of interest" description="Disordered" evidence="1">
    <location>
        <begin position="246"/>
        <end position="274"/>
    </location>
</feature>